<dbReference type="AlphaFoldDB" id="A0A383BA79"/>
<organism evidence="1">
    <name type="scientific">marine metagenome</name>
    <dbReference type="NCBI Taxonomy" id="408172"/>
    <lineage>
        <taxon>unclassified sequences</taxon>
        <taxon>metagenomes</taxon>
        <taxon>ecological metagenomes</taxon>
    </lineage>
</organism>
<gene>
    <name evidence="1" type="ORF">METZ01_LOCUS469182</name>
</gene>
<sequence>MTEDKKKNLEMCFENVEKLVNLRRSLDKSLETVNHALRMSMEEMDLFDPPEGDARLEEERLDTSEEIVLYIKSHFDHALWETVQNVLPHYKTNK</sequence>
<protein>
    <submittedName>
        <fullName evidence="1">Uncharacterized protein</fullName>
    </submittedName>
</protein>
<accession>A0A383BA79</accession>
<evidence type="ECO:0000313" key="1">
    <source>
        <dbReference type="EMBL" id="SVE16328.1"/>
    </source>
</evidence>
<proteinExistence type="predicted"/>
<dbReference type="EMBL" id="UINC01198391">
    <property type="protein sequence ID" value="SVE16328.1"/>
    <property type="molecule type" value="Genomic_DNA"/>
</dbReference>
<name>A0A383BA79_9ZZZZ</name>
<reference evidence="1" key="1">
    <citation type="submission" date="2018-05" db="EMBL/GenBank/DDBJ databases">
        <authorList>
            <person name="Lanie J.A."/>
            <person name="Ng W.-L."/>
            <person name="Kazmierczak K.M."/>
            <person name="Andrzejewski T.M."/>
            <person name="Davidsen T.M."/>
            <person name="Wayne K.J."/>
            <person name="Tettelin H."/>
            <person name="Glass J.I."/>
            <person name="Rusch D."/>
            <person name="Podicherti R."/>
            <person name="Tsui H.-C.T."/>
            <person name="Winkler M.E."/>
        </authorList>
    </citation>
    <scope>NUCLEOTIDE SEQUENCE</scope>
</reference>